<dbReference type="RefSeq" id="WP_091756279.1">
    <property type="nucleotide sequence ID" value="NZ_FOHB01000001.1"/>
</dbReference>
<evidence type="ECO:0000313" key="3">
    <source>
        <dbReference type="Proteomes" id="UP000199019"/>
    </source>
</evidence>
<gene>
    <name evidence="2" type="ORF">SAMN05216199_1275</name>
</gene>
<feature type="chain" id="PRO_5039289310" evidence="1">
    <location>
        <begin position="27"/>
        <end position="342"/>
    </location>
</feature>
<dbReference type="OrthoDB" id="4869470at2"/>
<organism evidence="2 3">
    <name type="scientific">Pedococcus cremeus</name>
    <dbReference type="NCBI Taxonomy" id="587636"/>
    <lineage>
        <taxon>Bacteria</taxon>
        <taxon>Bacillati</taxon>
        <taxon>Actinomycetota</taxon>
        <taxon>Actinomycetes</taxon>
        <taxon>Micrococcales</taxon>
        <taxon>Intrasporangiaceae</taxon>
        <taxon>Pedococcus</taxon>
    </lineage>
</organism>
<dbReference type="EMBL" id="FOHB01000001">
    <property type="protein sequence ID" value="SER80466.1"/>
    <property type="molecule type" value="Genomic_DNA"/>
</dbReference>
<reference evidence="3" key="1">
    <citation type="submission" date="2016-10" db="EMBL/GenBank/DDBJ databases">
        <authorList>
            <person name="Varghese N."/>
            <person name="Submissions S."/>
        </authorList>
    </citation>
    <scope>NUCLEOTIDE SEQUENCE [LARGE SCALE GENOMIC DNA]</scope>
    <source>
        <strain evidence="3">CGMCC 1.6963</strain>
    </source>
</reference>
<dbReference type="AlphaFoldDB" id="A0A1H9S5X9"/>
<name>A0A1H9S5X9_9MICO</name>
<evidence type="ECO:0000313" key="2">
    <source>
        <dbReference type="EMBL" id="SER80466.1"/>
    </source>
</evidence>
<sequence>MRRSVRRAGTGLVATALAATVPLAGAMPGSAAAPATTGLSRSAAAQPQSAVAAAALPLGCQPLASALMPTGQLAEVITVNEHPLRPPYWEDIYRSIAPAGSVTALASTSTQWDRVNYPPVYLYSRQFFVRSGALYFGSTTYNTVKQTKSFTSRQVGSSWQPFRHLADSSDPWTGYKKAGSLYGVNSNTGTLNRYRVSEQTWGKPVLTHTGSKTGFGSIRSLTLAYQYRPWASDGQDALLATTSKGALLLITMPRTGSFAPRTTVLRSSTWYFDDLAVSNCGSGWALIAVKKGVKQAHLYYIPAYNGSRTRFTYVGRIGTTWSASRTAGFWSDAEVPLRQWNP</sequence>
<dbReference type="Proteomes" id="UP000199019">
    <property type="component" value="Unassembled WGS sequence"/>
</dbReference>
<feature type="signal peptide" evidence="1">
    <location>
        <begin position="1"/>
        <end position="26"/>
    </location>
</feature>
<dbReference type="STRING" id="587636.SAMN05216199_1275"/>
<keyword evidence="1" id="KW-0732">Signal</keyword>
<proteinExistence type="predicted"/>
<protein>
    <submittedName>
        <fullName evidence="2">Uncharacterized protein</fullName>
    </submittedName>
</protein>
<accession>A0A1H9S5X9</accession>
<evidence type="ECO:0000256" key="1">
    <source>
        <dbReference type="SAM" id="SignalP"/>
    </source>
</evidence>
<keyword evidence="3" id="KW-1185">Reference proteome</keyword>